<organism evidence="2 3">
    <name type="scientific">Paraglaciecola psychrophila 170</name>
    <dbReference type="NCBI Taxonomy" id="1129794"/>
    <lineage>
        <taxon>Bacteria</taxon>
        <taxon>Pseudomonadati</taxon>
        <taxon>Pseudomonadota</taxon>
        <taxon>Gammaproteobacteria</taxon>
        <taxon>Alteromonadales</taxon>
        <taxon>Alteromonadaceae</taxon>
        <taxon>Paraglaciecola</taxon>
    </lineage>
</organism>
<keyword evidence="3" id="KW-1185">Reference proteome</keyword>
<dbReference type="HOGENOM" id="CLU_108959_0_0_6"/>
<feature type="domain" description="TonB C-terminal" evidence="1">
    <location>
        <begin position="140"/>
        <end position="213"/>
    </location>
</feature>
<dbReference type="eggNOG" id="COG0810">
    <property type="taxonomic scope" value="Bacteria"/>
</dbReference>
<dbReference type="RefSeq" id="WP_007643306.1">
    <property type="nucleotide sequence ID" value="NC_020514.1"/>
</dbReference>
<name>K7AIE6_9ALTE</name>
<dbReference type="EMBL" id="CP003837">
    <property type="protein sequence ID" value="AGH44268.1"/>
    <property type="molecule type" value="Genomic_DNA"/>
</dbReference>
<dbReference type="OrthoDB" id="5768557at2"/>
<dbReference type="KEGG" id="gps:C427_2159"/>
<proteinExistence type="predicted"/>
<dbReference type="Gene3D" id="3.30.1150.10">
    <property type="match status" value="1"/>
</dbReference>
<accession>K7AIE6</accession>
<dbReference type="PATRIC" id="fig|1129794.4.peg.2135"/>
<evidence type="ECO:0000313" key="3">
    <source>
        <dbReference type="Proteomes" id="UP000011864"/>
    </source>
</evidence>
<evidence type="ECO:0000259" key="1">
    <source>
        <dbReference type="Pfam" id="PF03544"/>
    </source>
</evidence>
<dbReference type="InterPro" id="IPR037682">
    <property type="entry name" value="TonB_C"/>
</dbReference>
<reference evidence="2 3" key="1">
    <citation type="journal article" date="2013" name="Genome Announc.">
        <title>Complete Genome Sequence of Glaciecola psychrophila Strain 170T.</title>
        <authorList>
            <person name="Yin J."/>
            <person name="Chen J."/>
            <person name="Liu G."/>
            <person name="Yu Y."/>
            <person name="Song L."/>
            <person name="Wang X."/>
            <person name="Qu X."/>
        </authorList>
    </citation>
    <scope>NUCLEOTIDE SEQUENCE [LARGE SCALE GENOMIC DNA]</scope>
    <source>
        <strain evidence="2 3">170</strain>
    </source>
</reference>
<dbReference type="SUPFAM" id="SSF74653">
    <property type="entry name" value="TolA/TonB C-terminal domain"/>
    <property type="match status" value="1"/>
</dbReference>
<dbReference type="AlphaFoldDB" id="K7AIE6"/>
<dbReference type="GO" id="GO:0055085">
    <property type="term" value="P:transmembrane transport"/>
    <property type="evidence" value="ECO:0007669"/>
    <property type="project" value="InterPro"/>
</dbReference>
<protein>
    <recommendedName>
        <fullName evidence="1">TonB C-terminal domain-containing protein</fullName>
    </recommendedName>
</protein>
<gene>
    <name evidence="2" type="ORF">C427_2159</name>
</gene>
<dbReference type="Proteomes" id="UP000011864">
    <property type="component" value="Chromosome"/>
</dbReference>
<sequence length="216" mass="24176">MHIVRNFQVLLAPLFALGLITLLIVLADSVFDSKIDSHTELTIREVTLAAAPPPPPPQIQRSHVKQIQSPNLQLEAAGQGAQMQLSAKPLDLDILKLKLPEVKLDNQQTSMLSSLDFSWQAFDLSELDELPRLLTKLSTQFPESLKRRGIKKVDVQLSVMIDETGAVLLKLINHNPYPELTQSIKKLVRQARFSIPKKDGTAVRTTFNWPVEFADV</sequence>
<dbReference type="Pfam" id="PF03544">
    <property type="entry name" value="TonB_C"/>
    <property type="match status" value="1"/>
</dbReference>
<dbReference type="STRING" id="1129794.C427_2159"/>
<evidence type="ECO:0000313" key="2">
    <source>
        <dbReference type="EMBL" id="AGH44268.1"/>
    </source>
</evidence>